<dbReference type="EMBL" id="FXAE01000010">
    <property type="protein sequence ID" value="SMF12283.1"/>
    <property type="molecule type" value="Genomic_DNA"/>
</dbReference>
<dbReference type="InterPro" id="IPR008979">
    <property type="entry name" value="Galactose-bd-like_sf"/>
</dbReference>
<sequence length="243" mass="27239">MKNSKSKFIAGFVAGSLLFGATGVYAGSSGKLIEVFYNVKGITVNKTAQKLSEDNKPFLYNGTTYVPLRFVAEALKLPVKWDASTQTVYIGETEGKTDIYPERDIQHSNAQTAYWSRYEYVYNANEPIEDNLGNTYTSFLRFEFPRNDNGSDSRWVHIQFPLNGQAKKVVGKVGLTGKYRDSGASVTLRILVDDREAYSETFKPGDFPKDLALDVAHAAKVEFRATADQENIELGLFDLHFEK</sequence>
<dbReference type="SUPFAM" id="SSF49785">
    <property type="entry name" value="Galactose-binding domain-like"/>
    <property type="match status" value="1"/>
</dbReference>
<dbReference type="SUPFAM" id="SSF55383">
    <property type="entry name" value="Copper amine oxidase, domain N"/>
    <property type="match status" value="1"/>
</dbReference>
<dbReference type="Proteomes" id="UP000192939">
    <property type="component" value="Unassembled WGS sequence"/>
</dbReference>
<proteinExistence type="predicted"/>
<feature type="domain" description="Glycosyl hydrolase family 98 putative carbohydrate-binding module" evidence="2">
    <location>
        <begin position="158"/>
        <end position="231"/>
    </location>
</feature>
<dbReference type="Gene3D" id="2.60.120.1060">
    <property type="entry name" value="NPCBM/NEW2 domain"/>
    <property type="match status" value="1"/>
</dbReference>
<reference evidence="3 4" key="1">
    <citation type="submission" date="2017-04" db="EMBL/GenBank/DDBJ databases">
        <authorList>
            <person name="Varghese N."/>
            <person name="Submissions S."/>
        </authorList>
    </citation>
    <scope>NUCLEOTIDE SEQUENCE [LARGE SCALE GENOMIC DNA]</scope>
    <source>
        <strain evidence="3 4">J12</strain>
    </source>
</reference>
<comment type="caution">
    <text evidence="3">The sequence shown here is derived from an EMBL/GenBank/DDBJ whole genome shotgun (WGS) entry which is preliminary data.</text>
</comment>
<feature type="domain" description="Copper amine oxidase-like N-terminal" evidence="1">
    <location>
        <begin position="30"/>
        <end position="90"/>
    </location>
</feature>
<evidence type="ECO:0000313" key="4">
    <source>
        <dbReference type="Proteomes" id="UP000192939"/>
    </source>
</evidence>
<evidence type="ECO:0000313" key="3">
    <source>
        <dbReference type="EMBL" id="SMF12283.1"/>
    </source>
</evidence>
<dbReference type="InterPro" id="IPR012854">
    <property type="entry name" value="Cu_amine_oxidase-like_N"/>
</dbReference>
<name>A0ABY1LVD1_9BACL</name>
<accession>A0ABY1LVD1</accession>
<dbReference type="Gene3D" id="3.30.457.10">
    <property type="entry name" value="Copper amine oxidase-like, N-terminal domain"/>
    <property type="match status" value="1"/>
</dbReference>
<dbReference type="Pfam" id="PF07833">
    <property type="entry name" value="Cu_amine_oxidN1"/>
    <property type="match status" value="1"/>
</dbReference>
<dbReference type="InterPro" id="IPR036582">
    <property type="entry name" value="Mao_N_sf"/>
</dbReference>
<dbReference type="RefSeq" id="WP_009226956.1">
    <property type="nucleotide sequence ID" value="NZ_FXAE01000010.1"/>
</dbReference>
<dbReference type="Pfam" id="PF08305">
    <property type="entry name" value="NPCBM"/>
    <property type="match status" value="1"/>
</dbReference>
<evidence type="ECO:0000259" key="1">
    <source>
        <dbReference type="Pfam" id="PF07833"/>
    </source>
</evidence>
<dbReference type="InterPro" id="IPR038637">
    <property type="entry name" value="NPCBM_sf"/>
</dbReference>
<gene>
    <name evidence="3" type="ORF">SAMN02744124_01418</name>
</gene>
<keyword evidence="4" id="KW-1185">Reference proteome</keyword>
<dbReference type="InterPro" id="IPR013222">
    <property type="entry name" value="Glyco_hyd_98_carb-bd"/>
</dbReference>
<organism evidence="3 4">
    <name type="scientific">Paenibacillus barengoltzii J12</name>
    <dbReference type="NCBI Taxonomy" id="935846"/>
    <lineage>
        <taxon>Bacteria</taxon>
        <taxon>Bacillati</taxon>
        <taxon>Bacillota</taxon>
        <taxon>Bacilli</taxon>
        <taxon>Bacillales</taxon>
        <taxon>Paenibacillaceae</taxon>
        <taxon>Paenibacillus</taxon>
    </lineage>
</organism>
<evidence type="ECO:0000259" key="2">
    <source>
        <dbReference type="Pfam" id="PF08305"/>
    </source>
</evidence>
<protein>
    <submittedName>
        <fullName evidence="3">NPCBM/NEW2 domain-containing protein</fullName>
    </submittedName>
</protein>